<feature type="transmembrane region" description="Helical" evidence="7">
    <location>
        <begin position="262"/>
        <end position="287"/>
    </location>
</feature>
<sequence length="297" mass="32951">MTKVTRYIFMILGTLSFVLAIAMFPAVLKQSAFDGSLRFHWSEGWTSLARYLEGIANGDSFRYLAGQKELPFFRQIGSSFLLSLIYLATGAAVGLTMGIALGIHFALSRAKGLRRLLDVTGVLPDFVIVLLLQFAIVLLSSATGLLLVQVASITADRPAVALPILSTIIVPSGYMIRNVALHMSQTLTEDYIKAAKARGLKKRYLIFFHALPNVLPFIKADANKFLAILFGNLFIFEYLFNLNGVTAFLFSNAYTTFKLYQYNLVVNGILALLLLYAILFALVRALLFGWEKVFAHE</sequence>
<evidence type="ECO:0000256" key="3">
    <source>
        <dbReference type="ARBA" id="ARBA00022475"/>
    </source>
</evidence>
<comment type="subcellular location">
    <subcellularLocation>
        <location evidence="1 7">Cell membrane</location>
        <topology evidence="1 7">Multi-pass membrane protein</topology>
    </subcellularLocation>
</comment>
<dbReference type="InterPro" id="IPR035906">
    <property type="entry name" value="MetI-like_sf"/>
</dbReference>
<dbReference type="RefSeq" id="WP_208846506.1">
    <property type="nucleotide sequence ID" value="NZ_JAGGDJ010000002.1"/>
</dbReference>
<reference evidence="9 10" key="1">
    <citation type="submission" date="2021-03" db="EMBL/GenBank/DDBJ databases">
        <title>Paenibacillus artemisicola MWE-103 whole genome sequence.</title>
        <authorList>
            <person name="Ham Y.J."/>
        </authorList>
    </citation>
    <scope>NUCLEOTIDE SEQUENCE [LARGE SCALE GENOMIC DNA]</scope>
    <source>
        <strain evidence="9 10">MWE-103</strain>
    </source>
</reference>
<evidence type="ECO:0000256" key="7">
    <source>
        <dbReference type="RuleBase" id="RU363032"/>
    </source>
</evidence>
<keyword evidence="10" id="KW-1185">Reference proteome</keyword>
<dbReference type="CDD" id="cd06261">
    <property type="entry name" value="TM_PBP2"/>
    <property type="match status" value="1"/>
</dbReference>
<evidence type="ECO:0000256" key="5">
    <source>
        <dbReference type="ARBA" id="ARBA00022989"/>
    </source>
</evidence>
<evidence type="ECO:0000259" key="8">
    <source>
        <dbReference type="PROSITE" id="PS50928"/>
    </source>
</evidence>
<evidence type="ECO:0000256" key="1">
    <source>
        <dbReference type="ARBA" id="ARBA00004651"/>
    </source>
</evidence>
<comment type="caution">
    <text evidence="9">The sequence shown here is derived from an EMBL/GenBank/DDBJ whole genome shotgun (WGS) entry which is preliminary data.</text>
</comment>
<evidence type="ECO:0000313" key="9">
    <source>
        <dbReference type="EMBL" id="MBO7743481.1"/>
    </source>
</evidence>
<dbReference type="PANTHER" id="PTHR30465:SF44">
    <property type="entry name" value="ABC-TYPE DIPEPTIDE_OLIGOPEPTIDE TRANSPORT SYSTEM, PERMEASE COMPONENT"/>
    <property type="match status" value="1"/>
</dbReference>
<evidence type="ECO:0000313" key="10">
    <source>
        <dbReference type="Proteomes" id="UP000670947"/>
    </source>
</evidence>
<dbReference type="Proteomes" id="UP000670947">
    <property type="component" value="Unassembled WGS sequence"/>
</dbReference>
<dbReference type="PANTHER" id="PTHR30465">
    <property type="entry name" value="INNER MEMBRANE ABC TRANSPORTER"/>
    <property type="match status" value="1"/>
</dbReference>
<dbReference type="SUPFAM" id="SSF161098">
    <property type="entry name" value="MetI-like"/>
    <property type="match status" value="1"/>
</dbReference>
<dbReference type="Pfam" id="PF00528">
    <property type="entry name" value="BPD_transp_1"/>
    <property type="match status" value="1"/>
</dbReference>
<feature type="transmembrane region" description="Helical" evidence="7">
    <location>
        <begin position="160"/>
        <end position="181"/>
    </location>
</feature>
<evidence type="ECO:0000256" key="4">
    <source>
        <dbReference type="ARBA" id="ARBA00022692"/>
    </source>
</evidence>
<proteinExistence type="inferred from homology"/>
<feature type="transmembrane region" description="Helical" evidence="7">
    <location>
        <begin position="126"/>
        <end position="148"/>
    </location>
</feature>
<dbReference type="PROSITE" id="PS50928">
    <property type="entry name" value="ABC_TM1"/>
    <property type="match status" value="1"/>
</dbReference>
<gene>
    <name evidence="9" type="ORF">I8J29_04700</name>
</gene>
<keyword evidence="5 7" id="KW-1133">Transmembrane helix</keyword>
<comment type="similarity">
    <text evidence="7">Belongs to the binding-protein-dependent transport system permease family.</text>
</comment>
<feature type="domain" description="ABC transmembrane type-1" evidence="8">
    <location>
        <begin position="76"/>
        <end position="283"/>
    </location>
</feature>
<keyword evidence="3" id="KW-1003">Cell membrane</keyword>
<dbReference type="EMBL" id="JAGGDJ010000002">
    <property type="protein sequence ID" value="MBO7743481.1"/>
    <property type="molecule type" value="Genomic_DNA"/>
</dbReference>
<dbReference type="Gene3D" id="1.10.3720.10">
    <property type="entry name" value="MetI-like"/>
    <property type="match status" value="1"/>
</dbReference>
<feature type="transmembrane region" description="Helical" evidence="7">
    <location>
        <begin position="225"/>
        <end position="250"/>
    </location>
</feature>
<dbReference type="InterPro" id="IPR000515">
    <property type="entry name" value="MetI-like"/>
</dbReference>
<accession>A0ABS3W588</accession>
<keyword evidence="4 7" id="KW-0812">Transmembrane</keyword>
<name>A0ABS3W588_9BACL</name>
<keyword evidence="6 7" id="KW-0472">Membrane</keyword>
<evidence type="ECO:0000256" key="2">
    <source>
        <dbReference type="ARBA" id="ARBA00022448"/>
    </source>
</evidence>
<organism evidence="9 10">
    <name type="scientific">Paenibacillus artemisiicola</name>
    <dbReference type="NCBI Taxonomy" id="1172618"/>
    <lineage>
        <taxon>Bacteria</taxon>
        <taxon>Bacillati</taxon>
        <taxon>Bacillota</taxon>
        <taxon>Bacilli</taxon>
        <taxon>Bacillales</taxon>
        <taxon>Paenibacillaceae</taxon>
        <taxon>Paenibacillus</taxon>
    </lineage>
</organism>
<feature type="transmembrane region" description="Helical" evidence="7">
    <location>
        <begin position="7"/>
        <end position="28"/>
    </location>
</feature>
<protein>
    <submittedName>
        <fullName evidence="9">ABC transporter permease subunit</fullName>
    </submittedName>
</protein>
<keyword evidence="2 7" id="KW-0813">Transport</keyword>
<feature type="transmembrane region" description="Helical" evidence="7">
    <location>
        <begin position="80"/>
        <end position="105"/>
    </location>
</feature>
<evidence type="ECO:0000256" key="6">
    <source>
        <dbReference type="ARBA" id="ARBA00023136"/>
    </source>
</evidence>